<dbReference type="AlphaFoldDB" id="A0A5Q5BGD6"/>
<evidence type="ECO:0000259" key="2">
    <source>
        <dbReference type="Pfam" id="PF12697"/>
    </source>
</evidence>
<feature type="domain" description="AB hydrolase-1" evidence="2">
    <location>
        <begin position="84"/>
        <end position="339"/>
    </location>
</feature>
<dbReference type="PRINTS" id="PR00412">
    <property type="entry name" value="EPOXHYDRLASE"/>
</dbReference>
<dbReference type="InterPro" id="IPR000073">
    <property type="entry name" value="AB_hydrolase_1"/>
</dbReference>
<organism evidence="3">
    <name type="scientific">Mycobacterium sp. (strain MCS)</name>
    <dbReference type="NCBI Taxonomy" id="164756"/>
    <lineage>
        <taxon>Bacteria</taxon>
        <taxon>Bacillati</taxon>
        <taxon>Actinomycetota</taxon>
        <taxon>Actinomycetes</taxon>
        <taxon>Mycobacteriales</taxon>
        <taxon>Mycobacteriaceae</taxon>
        <taxon>Mycobacterium</taxon>
    </lineage>
</organism>
<dbReference type="GO" id="GO:0004601">
    <property type="term" value="F:peroxidase activity"/>
    <property type="evidence" value="ECO:0007669"/>
    <property type="project" value="UniProtKB-KW"/>
</dbReference>
<dbReference type="PANTHER" id="PTHR43433">
    <property type="entry name" value="HYDROLASE, ALPHA/BETA FOLD FAMILY PROTEIN"/>
    <property type="match status" value="1"/>
</dbReference>
<dbReference type="InterPro" id="IPR050471">
    <property type="entry name" value="AB_hydrolase"/>
</dbReference>
<name>A0A5Q5BGD6_MYCSS</name>
<keyword evidence="1" id="KW-0560">Oxidoreductase</keyword>
<evidence type="ECO:0000313" key="3">
    <source>
        <dbReference type="EMBL" id="ABG07260.1"/>
    </source>
</evidence>
<keyword evidence="1" id="KW-0575">Peroxidase</keyword>
<dbReference type="Gene3D" id="3.40.50.1820">
    <property type="entry name" value="alpha/beta hydrolase"/>
    <property type="match status" value="1"/>
</dbReference>
<dbReference type="PANTHER" id="PTHR43433:SF1">
    <property type="entry name" value="BLL5160 PROTEIN"/>
    <property type="match status" value="1"/>
</dbReference>
<dbReference type="InterPro" id="IPR029058">
    <property type="entry name" value="AB_hydrolase_fold"/>
</dbReference>
<accession>A0A5Q5BGD6</accession>
<gene>
    <name evidence="3" type="ordered locus">Mmcs_1147</name>
</gene>
<evidence type="ECO:0000256" key="1">
    <source>
        <dbReference type="ARBA" id="ARBA00022559"/>
    </source>
</evidence>
<keyword evidence="3" id="KW-0378">Hydrolase</keyword>
<dbReference type="KEGG" id="mmc:Mmcs_1147"/>
<protein>
    <submittedName>
        <fullName evidence="3">Alpha/beta hydrolase fold protein</fullName>
    </submittedName>
</protein>
<dbReference type="EMBL" id="CP000384">
    <property type="protein sequence ID" value="ABG07260.1"/>
    <property type="molecule type" value="Genomic_DNA"/>
</dbReference>
<dbReference type="SUPFAM" id="SSF53474">
    <property type="entry name" value="alpha/beta-Hydrolases"/>
    <property type="match status" value="1"/>
</dbReference>
<reference evidence="3" key="1">
    <citation type="submission" date="2006-06" db="EMBL/GenBank/DDBJ databases">
        <title>Complete sequence of chromosome of Mycobacterium sp. MCS.</title>
        <authorList>
            <consortium name="US DOE Joint Genome Institute"/>
            <person name="Copeland A."/>
            <person name="Lucas S."/>
            <person name="Lapidus A."/>
            <person name="Barry K."/>
            <person name="Detter J.C."/>
            <person name="Glavina del Rio T."/>
            <person name="Hammon N."/>
            <person name="Israni S."/>
            <person name="Dalin E."/>
            <person name="Tice H."/>
            <person name="Pitluck S."/>
            <person name="Martinez M."/>
            <person name="Schmutz J."/>
            <person name="Larimer F."/>
            <person name="Land M."/>
            <person name="Hauser L."/>
            <person name="Kyrpides N."/>
            <person name="Kim E."/>
            <person name="Miller C.D."/>
            <person name="Hughes J.E."/>
            <person name="Anderson A.J."/>
            <person name="Sims R.C."/>
            <person name="Richardson P."/>
        </authorList>
    </citation>
    <scope>NUCLEOTIDE SEQUENCE [LARGE SCALE GENOMIC DNA]</scope>
    <source>
        <strain evidence="3">MCS</strain>
    </source>
</reference>
<proteinExistence type="predicted"/>
<dbReference type="InterPro" id="IPR000639">
    <property type="entry name" value="Epox_hydrolase-like"/>
</dbReference>
<sequence precursor="true">MIDNENRRRGNAGWLAGAAGLAAVGSLAGVTVARSVARRVTDDDPYSAEDFELLDADRSSVVTTTDGVPLAVREVGPADAPLTVVFAHGFCLRMGAFHFQRARLSEQWGDQVRMVFYDQRGHGQSGEAPPDTYTVTQLGQDLEAVLAVVAPRGPVVLVGHSMGGMTVLSHARQYPQRYPTRVVGAAIISSAAEGVSRSPLGEILKNPALEAVRFAARYAPGTVHRTRGVARAVIGPILRAASYGDEKISPSVVAFSEKMMHDTPIPTLVEFLHALEVHDETGGLTTLAKVPTLIACGDRDLLTPMEYSQEMAAALPKSELVIVDGAGHLVQLEHPEQIDDALVRLVERATPSRLVALTRRIRDRARSRD</sequence>
<dbReference type="GO" id="GO:0016787">
    <property type="term" value="F:hydrolase activity"/>
    <property type="evidence" value="ECO:0007669"/>
    <property type="project" value="UniProtKB-KW"/>
</dbReference>
<dbReference type="Pfam" id="PF12697">
    <property type="entry name" value="Abhydrolase_6"/>
    <property type="match status" value="1"/>
</dbReference>